<protein>
    <submittedName>
        <fullName evidence="2">Uncharacterized protein</fullName>
    </submittedName>
</protein>
<accession>A0A915K0U5</accession>
<organism evidence="1 2">
    <name type="scientific">Romanomermis culicivorax</name>
    <name type="common">Nematode worm</name>
    <dbReference type="NCBI Taxonomy" id="13658"/>
    <lineage>
        <taxon>Eukaryota</taxon>
        <taxon>Metazoa</taxon>
        <taxon>Ecdysozoa</taxon>
        <taxon>Nematoda</taxon>
        <taxon>Enoplea</taxon>
        <taxon>Dorylaimia</taxon>
        <taxon>Mermithida</taxon>
        <taxon>Mermithoidea</taxon>
        <taxon>Mermithidae</taxon>
        <taxon>Romanomermis</taxon>
    </lineage>
</organism>
<dbReference type="WBParaSite" id="nRc.2.0.1.t32302-RA">
    <property type="protein sequence ID" value="nRc.2.0.1.t32302-RA"/>
    <property type="gene ID" value="nRc.2.0.1.g32302"/>
</dbReference>
<reference evidence="2" key="1">
    <citation type="submission" date="2022-11" db="UniProtKB">
        <authorList>
            <consortium name="WormBaseParasite"/>
        </authorList>
    </citation>
    <scope>IDENTIFICATION</scope>
</reference>
<keyword evidence="1" id="KW-1185">Reference proteome</keyword>
<proteinExistence type="predicted"/>
<sequence>MDRFNIRLQTKRPRSRSGHQRILLFNLRRSVGFDYCRR</sequence>
<dbReference type="AlphaFoldDB" id="A0A915K0U5"/>
<name>A0A915K0U5_ROMCU</name>
<dbReference type="Proteomes" id="UP000887565">
    <property type="component" value="Unplaced"/>
</dbReference>
<evidence type="ECO:0000313" key="1">
    <source>
        <dbReference type="Proteomes" id="UP000887565"/>
    </source>
</evidence>
<evidence type="ECO:0000313" key="2">
    <source>
        <dbReference type="WBParaSite" id="nRc.2.0.1.t32302-RA"/>
    </source>
</evidence>